<name>A0A381E7G1_9GAMM</name>
<sequence>MNEPFTTIDRDISGRTAFTLLTELILAAQQGKDFYRQLGISREAFNNLCSLNIAELSSVARNPILRLSVDERVLNLAIQGVLARRNRDDLLKQAMLHGASRSVMARYANMSYNAFNKQRNELGIEEIRSRPVRLSDREYDDLIEAHRYYGSTHSLHHKGDHLRCLLFLSERCNIDINRVFWYYYSDNEHLFTGQKIQTASPNDAEVTTYA</sequence>
<dbReference type="EMBL" id="UFUW01000001">
    <property type="protein sequence ID" value="SUX22641.1"/>
    <property type="molecule type" value="Genomic_DNA"/>
</dbReference>
<dbReference type="AlphaFoldDB" id="A0A381E7G1"/>
<dbReference type="Proteomes" id="UP000254572">
    <property type="component" value="Unassembled WGS sequence"/>
</dbReference>
<protein>
    <submittedName>
        <fullName evidence="1">Protein of uncharacterized function (DUF2857)</fullName>
    </submittedName>
</protein>
<evidence type="ECO:0000313" key="1">
    <source>
        <dbReference type="EMBL" id="SUX22641.1"/>
    </source>
</evidence>
<keyword evidence="2" id="KW-1185">Reference proteome</keyword>
<organism evidence="1 2">
    <name type="scientific">Cardiobacterium valvarum</name>
    <dbReference type="NCBI Taxonomy" id="194702"/>
    <lineage>
        <taxon>Bacteria</taxon>
        <taxon>Pseudomonadati</taxon>
        <taxon>Pseudomonadota</taxon>
        <taxon>Gammaproteobacteria</taxon>
        <taxon>Cardiobacteriales</taxon>
        <taxon>Cardiobacteriaceae</taxon>
        <taxon>Cardiobacterium</taxon>
    </lineage>
</organism>
<accession>A0A381E7G1</accession>
<dbReference type="Pfam" id="PF11198">
    <property type="entry name" value="DUF2857"/>
    <property type="match status" value="1"/>
</dbReference>
<gene>
    <name evidence="1" type="ORF">NCTC13294_01303</name>
</gene>
<dbReference type="InterPro" id="IPR021364">
    <property type="entry name" value="DUF2857"/>
</dbReference>
<proteinExistence type="predicted"/>
<reference evidence="1 2" key="1">
    <citation type="submission" date="2018-06" db="EMBL/GenBank/DDBJ databases">
        <authorList>
            <consortium name="Pathogen Informatics"/>
            <person name="Doyle S."/>
        </authorList>
    </citation>
    <scope>NUCLEOTIDE SEQUENCE [LARGE SCALE GENOMIC DNA]</scope>
    <source>
        <strain evidence="1 2">NCTC13294</strain>
    </source>
</reference>
<evidence type="ECO:0000313" key="2">
    <source>
        <dbReference type="Proteomes" id="UP000254572"/>
    </source>
</evidence>
<dbReference type="RefSeq" id="WP_172542250.1">
    <property type="nucleotide sequence ID" value="NZ_JBHLZC010000005.1"/>
</dbReference>